<dbReference type="InterPro" id="IPR021109">
    <property type="entry name" value="Peptidase_aspartic_dom_sf"/>
</dbReference>
<dbReference type="GO" id="GO:0019899">
    <property type="term" value="F:enzyme binding"/>
    <property type="evidence" value="ECO:0007669"/>
    <property type="project" value="UniProtKB-ARBA"/>
</dbReference>
<dbReference type="Proteomes" id="UP000492821">
    <property type="component" value="Unassembled WGS sequence"/>
</dbReference>
<dbReference type="Gene3D" id="4.10.60.10">
    <property type="entry name" value="Zinc finger, CCHC-type"/>
    <property type="match status" value="1"/>
</dbReference>
<keyword evidence="10" id="KW-1185">Reference proteome</keyword>
<evidence type="ECO:0000256" key="7">
    <source>
        <dbReference type="SAM" id="MobiDB-lite"/>
    </source>
</evidence>
<dbReference type="AlphaFoldDB" id="A0A7E4W8M7"/>
<feature type="domain" description="Peptidase A2" evidence="9">
    <location>
        <begin position="411"/>
        <end position="487"/>
    </location>
</feature>
<keyword evidence="6" id="KW-0862">Zinc</keyword>
<dbReference type="PANTHER" id="PTHR37984">
    <property type="entry name" value="PROTEIN CBG26694"/>
    <property type="match status" value="1"/>
</dbReference>
<feature type="compositionally biased region" description="Basic residues" evidence="7">
    <location>
        <begin position="281"/>
        <end position="290"/>
    </location>
</feature>
<keyword evidence="2" id="KW-0548">Nucleotidyltransferase</keyword>
<evidence type="ECO:0000256" key="4">
    <source>
        <dbReference type="ARBA" id="ARBA00022759"/>
    </source>
</evidence>
<dbReference type="Gene3D" id="2.40.70.10">
    <property type="entry name" value="Acid Proteases"/>
    <property type="match status" value="1"/>
</dbReference>
<dbReference type="InterPro" id="IPR036875">
    <property type="entry name" value="Znf_CCHC_sf"/>
</dbReference>
<dbReference type="Pfam" id="PF13650">
    <property type="entry name" value="Asp_protease_2"/>
    <property type="match status" value="1"/>
</dbReference>
<evidence type="ECO:0000313" key="11">
    <source>
        <dbReference type="WBParaSite" id="Pan_g8406.t1"/>
    </source>
</evidence>
<dbReference type="WBParaSite" id="Pan_g8406.t1">
    <property type="protein sequence ID" value="Pan_g8406.t1"/>
    <property type="gene ID" value="Pan_g8406"/>
</dbReference>
<dbReference type="InterPro" id="IPR001995">
    <property type="entry name" value="Peptidase_A2_cat"/>
</dbReference>
<dbReference type="PROSITE" id="PS50175">
    <property type="entry name" value="ASP_PROT_RETROV"/>
    <property type="match status" value="1"/>
</dbReference>
<evidence type="ECO:0000313" key="10">
    <source>
        <dbReference type="Proteomes" id="UP000492821"/>
    </source>
</evidence>
<feature type="region of interest" description="Disordered" evidence="7">
    <location>
        <begin position="325"/>
        <end position="366"/>
    </location>
</feature>
<dbReference type="PROSITE" id="PS50158">
    <property type="entry name" value="ZF_CCHC"/>
    <property type="match status" value="1"/>
</dbReference>
<evidence type="ECO:0000259" key="9">
    <source>
        <dbReference type="PROSITE" id="PS50175"/>
    </source>
</evidence>
<feature type="region of interest" description="Disordered" evidence="7">
    <location>
        <begin position="1"/>
        <end position="47"/>
    </location>
</feature>
<evidence type="ECO:0000256" key="3">
    <source>
        <dbReference type="ARBA" id="ARBA00022722"/>
    </source>
</evidence>
<feature type="region of interest" description="Disordered" evidence="7">
    <location>
        <begin position="281"/>
        <end position="305"/>
    </location>
</feature>
<accession>A0A7E4W8M7</accession>
<evidence type="ECO:0000256" key="6">
    <source>
        <dbReference type="PROSITE-ProRule" id="PRU00047"/>
    </source>
</evidence>
<dbReference type="GO" id="GO:0004519">
    <property type="term" value="F:endonuclease activity"/>
    <property type="evidence" value="ECO:0007669"/>
    <property type="project" value="UniProtKB-KW"/>
</dbReference>
<reference evidence="11" key="2">
    <citation type="submission" date="2020-10" db="UniProtKB">
        <authorList>
            <consortium name="WormBaseParasite"/>
        </authorList>
    </citation>
    <scope>IDENTIFICATION</scope>
</reference>
<evidence type="ECO:0000256" key="5">
    <source>
        <dbReference type="ARBA" id="ARBA00022801"/>
    </source>
</evidence>
<feature type="compositionally biased region" description="Polar residues" evidence="7">
    <location>
        <begin position="18"/>
        <end position="47"/>
    </location>
</feature>
<dbReference type="GO" id="GO:0004190">
    <property type="term" value="F:aspartic-type endopeptidase activity"/>
    <property type="evidence" value="ECO:0007669"/>
    <property type="project" value="InterPro"/>
</dbReference>
<dbReference type="SMART" id="SM00343">
    <property type="entry name" value="ZnF_C2HC"/>
    <property type="match status" value="1"/>
</dbReference>
<keyword evidence="5" id="KW-0378">Hydrolase</keyword>
<keyword evidence="3" id="KW-0540">Nuclease</keyword>
<evidence type="ECO:0000256" key="2">
    <source>
        <dbReference type="ARBA" id="ARBA00022695"/>
    </source>
</evidence>
<feature type="domain" description="CCHC-type" evidence="8">
    <location>
        <begin position="309"/>
        <end position="323"/>
    </location>
</feature>
<name>A0A7E4W8M7_PANRE</name>
<evidence type="ECO:0000259" key="8">
    <source>
        <dbReference type="PROSITE" id="PS50158"/>
    </source>
</evidence>
<dbReference type="GO" id="GO:0008270">
    <property type="term" value="F:zinc ion binding"/>
    <property type="evidence" value="ECO:0007669"/>
    <property type="project" value="UniProtKB-KW"/>
</dbReference>
<sequence>MNGNDFPGQHPFIPNSPLVGQTPSNHMAPSGSMHVSRSGQPGRTLSTCSMDEQYSYSSAGTTARWNADRPAAIHMANPDPTGIIEPAEGGLKPATALGLAEYNGSTLWRPWRCKFEMLIELRAISNDKRHTALLSLLSPDLLNETLGQLGKDWSTLKYEDLIAYLDKRFDQGKLTMAKRHEYLAQSEQDLGPMQFLRHLRTQSAHCDFDKVTDITDFMVVMTFVKGVKDPNLRYLLPKENELTAKKAEEITGHYVSLRAAHSSMGPIGSSFGGTSNVHFVKRNGGHHRNGRAPENRSKKASRTGHVKTCFGCGGKGHIKDECPTLKHQQEKSKQGGKPAKKVSQNGRQRSKKHAHHIASDDPSPIDGFGFPLHQIRTARKIPDRKLKVHQLRTVARQPPSMIEIRINGQLVRLELDSGAEISILGERDWETIGKPRLLPTGPVTSYGTQVPMMGCTVVRVSLAGLEAEVPLAVARGRSRISLFGRDLIHVLNVDMGPYYKAGMSGMIPPFTLVSETKGVCAGGLRKPRPQLAREQVVSPDLCEQVAVPNTQSSTSSKVRSSHELPAFPKAVRTTSGTDKLKKLLARHAAVFAPGKGKFLLAEAKLVLGEEAKPRLHKPRRVPPALRETVDD</sequence>
<protein>
    <submittedName>
        <fullName evidence="11">CCHC-type domain-containing protein</fullName>
    </submittedName>
</protein>
<dbReference type="InterPro" id="IPR001878">
    <property type="entry name" value="Znf_CCHC"/>
</dbReference>
<feature type="region of interest" description="Disordered" evidence="7">
    <location>
        <begin position="612"/>
        <end position="631"/>
    </location>
</feature>
<keyword evidence="4" id="KW-0255">Endonuclease</keyword>
<dbReference type="SUPFAM" id="SSF57756">
    <property type="entry name" value="Retrovirus zinc finger-like domains"/>
    <property type="match status" value="1"/>
</dbReference>
<dbReference type="PANTHER" id="PTHR37984:SF5">
    <property type="entry name" value="PROTEIN NYNRIN-LIKE"/>
    <property type="match status" value="1"/>
</dbReference>
<keyword evidence="6" id="KW-0863">Zinc-finger</keyword>
<dbReference type="GO" id="GO:0006508">
    <property type="term" value="P:proteolysis"/>
    <property type="evidence" value="ECO:0007669"/>
    <property type="project" value="InterPro"/>
</dbReference>
<dbReference type="GO" id="GO:0003676">
    <property type="term" value="F:nucleic acid binding"/>
    <property type="evidence" value="ECO:0007669"/>
    <property type="project" value="InterPro"/>
</dbReference>
<keyword evidence="6" id="KW-0479">Metal-binding</keyword>
<dbReference type="SUPFAM" id="SSF50630">
    <property type="entry name" value="Acid proteases"/>
    <property type="match status" value="1"/>
</dbReference>
<organism evidence="10 11">
    <name type="scientific">Panagrellus redivivus</name>
    <name type="common">Microworm</name>
    <dbReference type="NCBI Taxonomy" id="6233"/>
    <lineage>
        <taxon>Eukaryota</taxon>
        <taxon>Metazoa</taxon>
        <taxon>Ecdysozoa</taxon>
        <taxon>Nematoda</taxon>
        <taxon>Chromadorea</taxon>
        <taxon>Rhabditida</taxon>
        <taxon>Tylenchina</taxon>
        <taxon>Panagrolaimomorpha</taxon>
        <taxon>Panagrolaimoidea</taxon>
        <taxon>Panagrolaimidae</taxon>
        <taxon>Panagrellus</taxon>
    </lineage>
</organism>
<proteinExistence type="predicted"/>
<dbReference type="InterPro" id="IPR050951">
    <property type="entry name" value="Retrovirus_Pol_polyprotein"/>
</dbReference>
<reference evidence="10" key="1">
    <citation type="journal article" date="2013" name="Genetics">
        <title>The draft genome and transcriptome of Panagrellus redivivus are shaped by the harsh demands of a free-living lifestyle.</title>
        <authorList>
            <person name="Srinivasan J."/>
            <person name="Dillman A.R."/>
            <person name="Macchietto M.G."/>
            <person name="Heikkinen L."/>
            <person name="Lakso M."/>
            <person name="Fracchia K.M."/>
            <person name="Antoshechkin I."/>
            <person name="Mortazavi A."/>
            <person name="Wong G."/>
            <person name="Sternberg P.W."/>
        </authorList>
    </citation>
    <scope>NUCLEOTIDE SEQUENCE [LARGE SCALE GENOMIC DNA]</scope>
    <source>
        <strain evidence="10">MT8872</strain>
    </source>
</reference>
<keyword evidence="1" id="KW-0808">Transferase</keyword>
<dbReference type="GO" id="GO:0016779">
    <property type="term" value="F:nucleotidyltransferase activity"/>
    <property type="evidence" value="ECO:0007669"/>
    <property type="project" value="UniProtKB-KW"/>
</dbReference>
<evidence type="ECO:0000256" key="1">
    <source>
        <dbReference type="ARBA" id="ARBA00022679"/>
    </source>
</evidence>